<dbReference type="Gene3D" id="1.10.10.10">
    <property type="entry name" value="Winged helix-like DNA-binding domain superfamily/Winged helix DNA-binding domain"/>
    <property type="match status" value="1"/>
</dbReference>
<accession>A0A830FFB5</accession>
<reference evidence="2" key="2">
    <citation type="submission" date="2020-09" db="EMBL/GenBank/DDBJ databases">
        <authorList>
            <person name="Sun Q."/>
            <person name="Ohkuma M."/>
        </authorList>
    </citation>
    <scope>NUCLEOTIDE SEQUENCE</scope>
    <source>
        <strain evidence="2">JCM 19596</strain>
    </source>
</reference>
<dbReference type="AlphaFoldDB" id="A0A830FFB5"/>
<dbReference type="RefSeq" id="WP_188980369.1">
    <property type="nucleotide sequence ID" value="NZ_BMPG01000005.1"/>
</dbReference>
<dbReference type="EMBL" id="BMPG01000005">
    <property type="protein sequence ID" value="GGL69901.1"/>
    <property type="molecule type" value="Genomic_DNA"/>
</dbReference>
<dbReference type="Proteomes" id="UP000607197">
    <property type="component" value="Unassembled WGS sequence"/>
</dbReference>
<evidence type="ECO:0000313" key="3">
    <source>
        <dbReference type="Proteomes" id="UP000607197"/>
    </source>
</evidence>
<comment type="caution">
    <text evidence="2">The sequence shown here is derived from an EMBL/GenBank/DDBJ whole genome shotgun (WGS) entry which is preliminary data.</text>
</comment>
<dbReference type="InterPro" id="IPR003615">
    <property type="entry name" value="HNH_nuc"/>
</dbReference>
<evidence type="ECO:0000313" key="2">
    <source>
        <dbReference type="EMBL" id="GGL69901.1"/>
    </source>
</evidence>
<proteinExistence type="predicted"/>
<dbReference type="SMART" id="SM00507">
    <property type="entry name" value="HNHc"/>
    <property type="match status" value="1"/>
</dbReference>
<dbReference type="Pfam" id="PF13391">
    <property type="entry name" value="HNH_2"/>
    <property type="match status" value="1"/>
</dbReference>
<gene>
    <name evidence="2" type="ORF">GCM10009039_29900</name>
</gene>
<dbReference type="InterPro" id="IPR036388">
    <property type="entry name" value="WH-like_DNA-bd_sf"/>
</dbReference>
<keyword evidence="3" id="KW-1185">Reference proteome</keyword>
<reference evidence="2" key="1">
    <citation type="journal article" date="2014" name="Int. J. Syst. Evol. Microbiol.">
        <title>Complete genome sequence of Corynebacterium casei LMG S-19264T (=DSM 44701T), isolated from a smear-ripened cheese.</title>
        <authorList>
            <consortium name="US DOE Joint Genome Institute (JGI-PGF)"/>
            <person name="Walter F."/>
            <person name="Albersmeier A."/>
            <person name="Kalinowski J."/>
            <person name="Ruckert C."/>
        </authorList>
    </citation>
    <scope>NUCLEOTIDE SEQUENCE</scope>
    <source>
        <strain evidence="2">JCM 19596</strain>
    </source>
</reference>
<dbReference type="OrthoDB" id="11472at2157"/>
<feature type="domain" description="HNH nuclease" evidence="1">
    <location>
        <begin position="122"/>
        <end position="176"/>
    </location>
</feature>
<organism evidence="2 3">
    <name type="scientific">Halocalculus aciditolerans</name>
    <dbReference type="NCBI Taxonomy" id="1383812"/>
    <lineage>
        <taxon>Archaea</taxon>
        <taxon>Methanobacteriati</taxon>
        <taxon>Methanobacteriota</taxon>
        <taxon>Stenosarchaea group</taxon>
        <taxon>Halobacteria</taxon>
        <taxon>Halobacteriales</taxon>
        <taxon>Halobacteriaceae</taxon>
        <taxon>Halocalculus</taxon>
    </lineage>
</organism>
<evidence type="ECO:0000259" key="1">
    <source>
        <dbReference type="SMART" id="SM00507"/>
    </source>
</evidence>
<sequence length="238" mass="27195">MTWRELVRRELARYRAETGTEFVERREFLDVALPAFREAYPEASTPAQTFSRVMQELRDRGEVDFHAPGTYRILDLDVEDAEATAGREAGSRWKSESEPSGKRAYSAREYETAVGARSMPAAFREYVLDRYGHRCPVSGVDHDALLDVAHVLPWSEYPEHRADPSNVLPLSRTEHAAFDAGVFTLDAKYRLRVDPAFETESDVLRRALLDRAGERVDVPEDALDAEYLAARNETVEWW</sequence>
<protein>
    <recommendedName>
        <fullName evidence="1">HNH nuclease domain-containing protein</fullName>
    </recommendedName>
</protein>
<name>A0A830FFB5_9EURY</name>